<dbReference type="Proteomes" id="UP001359886">
    <property type="component" value="Unassembled WGS sequence"/>
</dbReference>
<dbReference type="AlphaFoldDB" id="A0AAW9R9X8"/>
<keyword evidence="3" id="KW-1185">Reference proteome</keyword>
<dbReference type="RefSeq" id="WP_354695744.1">
    <property type="nucleotide sequence ID" value="NZ_JAZHOG010000008.1"/>
</dbReference>
<organism evidence="2 3">
    <name type="scientific">Elongatibacter sediminis</name>
    <dbReference type="NCBI Taxonomy" id="3119006"/>
    <lineage>
        <taxon>Bacteria</taxon>
        <taxon>Pseudomonadati</taxon>
        <taxon>Pseudomonadota</taxon>
        <taxon>Gammaproteobacteria</taxon>
        <taxon>Chromatiales</taxon>
        <taxon>Wenzhouxiangellaceae</taxon>
        <taxon>Elongatibacter</taxon>
    </lineage>
</organism>
<dbReference type="InterPro" id="IPR019734">
    <property type="entry name" value="TPR_rpt"/>
</dbReference>
<keyword evidence="1" id="KW-0732">Signal</keyword>
<dbReference type="Gene3D" id="1.25.40.10">
    <property type="entry name" value="Tetratricopeptide repeat domain"/>
    <property type="match status" value="1"/>
</dbReference>
<feature type="chain" id="PRO_5043398765" evidence="1">
    <location>
        <begin position="26"/>
        <end position="386"/>
    </location>
</feature>
<dbReference type="Pfam" id="PF14559">
    <property type="entry name" value="TPR_19"/>
    <property type="match status" value="1"/>
</dbReference>
<dbReference type="EMBL" id="JAZHOG010000008">
    <property type="protein sequence ID" value="MEJ8568420.1"/>
    <property type="molecule type" value="Genomic_DNA"/>
</dbReference>
<evidence type="ECO:0000256" key="1">
    <source>
        <dbReference type="SAM" id="SignalP"/>
    </source>
</evidence>
<accession>A0AAW9R9X8</accession>
<reference evidence="2 3" key="1">
    <citation type="submission" date="2024-02" db="EMBL/GenBank/DDBJ databases">
        <title>A novel Wenzhouxiangellaceae bacterium, isolated from coastal sediments.</title>
        <authorList>
            <person name="Du Z.-J."/>
            <person name="Ye Y.-Q."/>
            <person name="Zhang X.-Y."/>
        </authorList>
    </citation>
    <scope>NUCLEOTIDE SEQUENCE [LARGE SCALE GENOMIC DNA]</scope>
    <source>
        <strain evidence="2 3">CH-27</strain>
    </source>
</reference>
<protein>
    <submittedName>
        <fullName evidence="2">Tetratricopeptide repeat protein</fullName>
    </submittedName>
</protein>
<comment type="caution">
    <text evidence="2">The sequence shown here is derived from an EMBL/GenBank/DDBJ whole genome shotgun (WGS) entry which is preliminary data.</text>
</comment>
<name>A0AAW9R9X8_9GAMM</name>
<dbReference type="InterPro" id="IPR011990">
    <property type="entry name" value="TPR-like_helical_dom_sf"/>
</dbReference>
<evidence type="ECO:0000313" key="3">
    <source>
        <dbReference type="Proteomes" id="UP001359886"/>
    </source>
</evidence>
<dbReference type="SMART" id="SM00028">
    <property type="entry name" value="TPR"/>
    <property type="match status" value="3"/>
</dbReference>
<proteinExistence type="predicted"/>
<dbReference type="SUPFAM" id="SSF48452">
    <property type="entry name" value="TPR-like"/>
    <property type="match status" value="2"/>
</dbReference>
<sequence length="386" mass="43077">MSLRNRILLSVLLTAALGVSAASQAANENEIVDYLALASLMLRDGNLDRALIALDQVDPDTEGVDLTRYYTLRGMAHIRRNEYPAARDALKLAIGSGEADALVYVYLAQAQFHLQDYPGVIEALDDAGSAVESVPSVYHMKAQSYWLMQDPVMALATLDQAAGIFSGDQSFLRRKVFYLVDLGLFRQAAALGREYLSQTEGRREDYVALGNALRASGELNEAAMLLEQALLKFPDSSEVRKVLAHVYIDRGQLGVAADVLYQAALLSPPLMAEAAELYRRSGQIYRALIINSQLSDQPEKFRQRLALYLQMENFEQAAAMETPLRRVGLLQEEDLRYAIAYALFKTGDFEAAENHLAALNRPDLFRKAAELRRAIQDCAQERWRCY</sequence>
<gene>
    <name evidence="2" type="ORF">V3330_12360</name>
</gene>
<feature type="signal peptide" evidence="1">
    <location>
        <begin position="1"/>
        <end position="25"/>
    </location>
</feature>
<evidence type="ECO:0000313" key="2">
    <source>
        <dbReference type="EMBL" id="MEJ8568420.1"/>
    </source>
</evidence>